<dbReference type="Pfam" id="PF23477">
    <property type="entry name" value="zf_Tbcl_2"/>
    <property type="match status" value="1"/>
</dbReference>
<dbReference type="SUPFAM" id="SSF52540">
    <property type="entry name" value="P-loop containing nucleoside triphosphate hydrolases"/>
    <property type="match status" value="1"/>
</dbReference>
<dbReference type="InterPro" id="IPR027417">
    <property type="entry name" value="P-loop_NTPase"/>
</dbReference>
<dbReference type="PANTHER" id="PTHR30121:SF11">
    <property type="entry name" value="AAA+ ATPASE DOMAIN-CONTAINING PROTEIN"/>
    <property type="match status" value="1"/>
</dbReference>
<organism evidence="4 5">
    <name type="scientific">Candidatus Buchananbacteria bacterium RIFCSPHIGHO2_01_FULL_44_11</name>
    <dbReference type="NCBI Taxonomy" id="1797535"/>
    <lineage>
        <taxon>Bacteria</taxon>
        <taxon>Candidatus Buchananiibacteriota</taxon>
    </lineage>
</organism>
<feature type="compositionally biased region" description="Polar residues" evidence="1">
    <location>
        <begin position="444"/>
        <end position="456"/>
    </location>
</feature>
<feature type="domain" description="Type IV secretion system coupling protein TraD DNA-binding" evidence="2">
    <location>
        <begin position="37"/>
        <end position="350"/>
    </location>
</feature>
<dbReference type="EMBL" id="MHIE01000003">
    <property type="protein sequence ID" value="OGY46459.1"/>
    <property type="molecule type" value="Genomic_DNA"/>
</dbReference>
<dbReference type="Gene3D" id="3.40.50.300">
    <property type="entry name" value="P-loop containing nucleotide triphosphate hydrolases"/>
    <property type="match status" value="2"/>
</dbReference>
<feature type="compositionally biased region" description="Basic and acidic residues" evidence="1">
    <location>
        <begin position="547"/>
        <end position="559"/>
    </location>
</feature>
<evidence type="ECO:0000256" key="1">
    <source>
        <dbReference type="SAM" id="MobiDB-lite"/>
    </source>
</evidence>
<dbReference type="STRING" id="1797535.A2744_03350"/>
<name>A0A1G1Y298_9BACT</name>
<proteinExistence type="predicted"/>
<gene>
    <name evidence="4" type="ORF">A2744_03350</name>
</gene>
<dbReference type="InterPro" id="IPR019476">
    <property type="entry name" value="T4SS_TraD_DNA-bd"/>
</dbReference>
<evidence type="ECO:0000259" key="3">
    <source>
        <dbReference type="Pfam" id="PF23477"/>
    </source>
</evidence>
<dbReference type="CDD" id="cd01127">
    <property type="entry name" value="TrwB_TraG_TraD_VirD4"/>
    <property type="match status" value="1"/>
</dbReference>
<evidence type="ECO:0000313" key="5">
    <source>
        <dbReference type="Proteomes" id="UP000178240"/>
    </source>
</evidence>
<dbReference type="NCBIfam" id="TIGR04272">
    <property type="entry name" value="cxxc_cxxc_Mbark"/>
    <property type="match status" value="1"/>
</dbReference>
<protein>
    <submittedName>
        <fullName evidence="4">Uncharacterized protein</fullName>
    </submittedName>
</protein>
<feature type="region of interest" description="Disordered" evidence="1">
    <location>
        <begin position="444"/>
        <end position="473"/>
    </location>
</feature>
<sequence length="609" mass="68607">MPEEKENLTANPPKKNDIVFLAETNFRNKKTKFGIKSDDRRRHTYLIGKTGMGKSTVMENMIIQDIRNGNGVALVDPHGDFAENILDFVPSNRVNDVVYLNPADFEYPIAFNVMESVSQEHKHLIASGLVGVFKKLWADSWGPRLEYVLRNTILALLDYPGSTLLGVMRVLVDKSYRAKVVEKIKDPVVKSFWVEEYSKYPQQFQAEAIAPIQNKVGQFLSTALIRNIVGQVKSTIDLRDIMDNQKILIMNLSKGRIGEDSSALLGAMMITKIQLAAMSRIDTPEEKRKDFYLYVDEFQNFATESFANILSEARKYRLDLIIGHQYIEQLDETVQPAVFGNVGTIMCFRVGATDAEFLAKEFAPYFTEEDLVNLAKYNIYMKLMINGVASNPFSATTLPPLSTADHQTSNKEKIIKVSRERYSKPREVVEDKITRWSGVEINKAGTTESPSQLVSSSDRKSKPRKGSGSDDRKKNVYTANCYECGKPTEVTFKPDGVRPIYCQSCFQKIKENLIRGKIVEAEPEAINEPEISLSEALTKKPVTFGQELKKQDQDSENRRPLSPTPQPRALNSENLQENTTNASNNQQNRGEGQKIGGLKDLSPGEVVKF</sequence>
<feature type="domain" description="CxxC-x17-CxxC" evidence="3">
    <location>
        <begin position="475"/>
        <end position="509"/>
    </location>
</feature>
<reference evidence="4 5" key="1">
    <citation type="journal article" date="2016" name="Nat. Commun.">
        <title>Thousands of microbial genomes shed light on interconnected biogeochemical processes in an aquifer system.</title>
        <authorList>
            <person name="Anantharaman K."/>
            <person name="Brown C.T."/>
            <person name="Hug L.A."/>
            <person name="Sharon I."/>
            <person name="Castelle C.J."/>
            <person name="Probst A.J."/>
            <person name="Thomas B.C."/>
            <person name="Singh A."/>
            <person name="Wilkins M.J."/>
            <person name="Karaoz U."/>
            <person name="Brodie E.L."/>
            <person name="Williams K.H."/>
            <person name="Hubbard S.S."/>
            <person name="Banfield J.F."/>
        </authorList>
    </citation>
    <scope>NUCLEOTIDE SEQUENCE [LARGE SCALE GENOMIC DNA]</scope>
</reference>
<comment type="caution">
    <text evidence="4">The sequence shown here is derived from an EMBL/GenBank/DDBJ whole genome shotgun (WGS) entry which is preliminary data.</text>
</comment>
<feature type="region of interest" description="Disordered" evidence="1">
    <location>
        <begin position="536"/>
        <end position="609"/>
    </location>
</feature>
<dbReference type="AlphaFoldDB" id="A0A1G1Y298"/>
<dbReference type="InterPro" id="IPR026363">
    <property type="entry name" value="CxxC-x17-CxxC_dom"/>
</dbReference>
<dbReference type="InterPro" id="IPR051162">
    <property type="entry name" value="T4SS_component"/>
</dbReference>
<evidence type="ECO:0000313" key="4">
    <source>
        <dbReference type="EMBL" id="OGY46459.1"/>
    </source>
</evidence>
<accession>A0A1G1Y298</accession>
<dbReference type="Proteomes" id="UP000178240">
    <property type="component" value="Unassembled WGS sequence"/>
</dbReference>
<dbReference type="Pfam" id="PF10412">
    <property type="entry name" value="TrwB_AAD_bind"/>
    <property type="match status" value="1"/>
</dbReference>
<feature type="compositionally biased region" description="Polar residues" evidence="1">
    <location>
        <begin position="569"/>
        <end position="590"/>
    </location>
</feature>
<evidence type="ECO:0000259" key="2">
    <source>
        <dbReference type="Pfam" id="PF10412"/>
    </source>
</evidence>
<dbReference type="PANTHER" id="PTHR30121">
    <property type="entry name" value="UNCHARACTERIZED PROTEIN YJGR-RELATED"/>
    <property type="match status" value="1"/>
</dbReference>